<evidence type="ECO:0000256" key="2">
    <source>
        <dbReference type="ARBA" id="ARBA00022692"/>
    </source>
</evidence>
<dbReference type="GO" id="GO:0004930">
    <property type="term" value="F:G protein-coupled receptor activity"/>
    <property type="evidence" value="ECO:0007669"/>
    <property type="project" value="InterPro"/>
</dbReference>
<dbReference type="RefSeq" id="XP_029641985.1">
    <property type="nucleotide sequence ID" value="XM_029786125.2"/>
</dbReference>
<comment type="subcellular location">
    <subcellularLocation>
        <location evidence="1">Membrane</location>
        <topology evidence="1">Multi-pass membrane protein</topology>
    </subcellularLocation>
</comment>
<feature type="chain" id="PRO_5027625039" evidence="6">
    <location>
        <begin position="19"/>
        <end position="613"/>
    </location>
</feature>
<keyword evidence="2 5" id="KW-0812">Transmembrane</keyword>
<dbReference type="AlphaFoldDB" id="A0A6P7SUL1"/>
<sequence length="613" mass="70855">MNSLWLCFLLLFTNTSLSLRVTIPEVNALSCSDVKCESKENRSCVCGDFHYANNSYSLEEMYDRYVSNFNLIKNCSEEYVDDKRIREKCESKSNSSLFNVYVTSLKTAKVYGNKYCALCNKEDDFIFWNLRINNWDCLNYIKYPNITFNTFNTSKCEYIFEHPPFPFDINRCPKTIDCCCNDQKEKALNESSRVLFYENLCCNSYSKPVAPNFEFKYFTRDKISFGILIDFNGENFWDTNNKRKRDNLCPENSVFDHYLGKCRKSYDANRITKNDRLNCTTLIELNSTEYFLLENQTLFHNATESFHSQDFYIINNSRVYICQERVLNSPRYGGTIILTESEFYVSLIGTMISVIALAVFFIMYLVLPPLRNLSGQINASFALSLFIADSCFLIVLLAGELPGFCHWFAVCIQYSFLASFFWMNVISISVCISICHRTAHHVMLLNKNRTFLLCSLYAWFTPLLIIMPALLLDKYDPTSKFAPQYGRGTFCWMNTPLSILIFFDIPMAVIIFINIIVYIRTASEICKARAVIKTQPRKQTMFTIIINMKLCCLTGAMWIFGYISITSDVQFLRTLYVLLNATFGLWVACCFLCTKTVANLTKEKIKSVTASAS</sequence>
<dbReference type="InterPro" id="IPR000832">
    <property type="entry name" value="GPCR_2_secretin-like"/>
</dbReference>
<keyword evidence="8" id="KW-1185">Reference proteome</keyword>
<feature type="domain" description="G-protein coupled receptors family 2 profile 2" evidence="7">
    <location>
        <begin position="342"/>
        <end position="595"/>
    </location>
</feature>
<dbReference type="InterPro" id="IPR053231">
    <property type="entry name" value="GPCR_LN-TM7"/>
</dbReference>
<evidence type="ECO:0000259" key="7">
    <source>
        <dbReference type="PROSITE" id="PS50261"/>
    </source>
</evidence>
<feature type="transmembrane region" description="Helical" evidence="5">
    <location>
        <begin position="451"/>
        <end position="471"/>
    </location>
</feature>
<dbReference type="InterPro" id="IPR017981">
    <property type="entry name" value="GPCR_2-like_7TM"/>
</dbReference>
<evidence type="ECO:0000256" key="3">
    <source>
        <dbReference type="ARBA" id="ARBA00022989"/>
    </source>
</evidence>
<dbReference type="PANTHER" id="PTHR45902:SF1">
    <property type="entry name" value="LATROPHILIN RECEPTOR-LIKE PROTEIN A"/>
    <property type="match status" value="1"/>
</dbReference>
<proteinExistence type="predicted"/>
<feature type="transmembrane region" description="Helical" evidence="5">
    <location>
        <begin position="497"/>
        <end position="519"/>
    </location>
</feature>
<keyword evidence="3 5" id="KW-1133">Transmembrane helix</keyword>
<protein>
    <submittedName>
        <fullName evidence="9">Probable G-protein coupled receptor Mth-like 3</fullName>
    </submittedName>
</protein>
<evidence type="ECO:0000256" key="4">
    <source>
        <dbReference type="ARBA" id="ARBA00023136"/>
    </source>
</evidence>
<gene>
    <name evidence="9" type="primary">LOC115216639</name>
</gene>
<dbReference type="Pfam" id="PF00002">
    <property type="entry name" value="7tm_2"/>
    <property type="match status" value="1"/>
</dbReference>
<feature type="transmembrane region" description="Helical" evidence="5">
    <location>
        <begin position="379"/>
        <end position="399"/>
    </location>
</feature>
<evidence type="ECO:0000313" key="8">
    <source>
        <dbReference type="Proteomes" id="UP000515154"/>
    </source>
</evidence>
<dbReference type="CDD" id="cd15039">
    <property type="entry name" value="7tmB3_Methuselah-like"/>
    <property type="match status" value="1"/>
</dbReference>
<dbReference type="Gene3D" id="1.20.1070.10">
    <property type="entry name" value="Rhodopsin 7-helix transmembrane proteins"/>
    <property type="match status" value="1"/>
</dbReference>
<name>A0A6P7SUL1_9MOLL</name>
<keyword evidence="6" id="KW-0732">Signal</keyword>
<feature type="transmembrane region" description="Helical" evidence="5">
    <location>
        <begin position="419"/>
        <end position="439"/>
    </location>
</feature>
<reference evidence="9" key="1">
    <citation type="submission" date="2025-08" db="UniProtKB">
        <authorList>
            <consortium name="RefSeq"/>
        </authorList>
    </citation>
    <scope>IDENTIFICATION</scope>
</reference>
<feature type="transmembrane region" description="Helical" evidence="5">
    <location>
        <begin position="343"/>
        <end position="367"/>
    </location>
</feature>
<accession>A0A6P7SUL1</accession>
<evidence type="ECO:0000256" key="6">
    <source>
        <dbReference type="SAM" id="SignalP"/>
    </source>
</evidence>
<organism evidence="8 9">
    <name type="scientific">Octopus sinensis</name>
    <name type="common">East Asian common octopus</name>
    <dbReference type="NCBI Taxonomy" id="2607531"/>
    <lineage>
        <taxon>Eukaryota</taxon>
        <taxon>Metazoa</taxon>
        <taxon>Spiralia</taxon>
        <taxon>Lophotrochozoa</taxon>
        <taxon>Mollusca</taxon>
        <taxon>Cephalopoda</taxon>
        <taxon>Coleoidea</taxon>
        <taxon>Octopodiformes</taxon>
        <taxon>Octopoda</taxon>
        <taxon>Incirrata</taxon>
        <taxon>Octopodidae</taxon>
        <taxon>Octopus</taxon>
    </lineage>
</organism>
<evidence type="ECO:0000256" key="5">
    <source>
        <dbReference type="SAM" id="Phobius"/>
    </source>
</evidence>
<evidence type="ECO:0000256" key="1">
    <source>
        <dbReference type="ARBA" id="ARBA00004141"/>
    </source>
</evidence>
<dbReference type="KEGG" id="osn:115216639"/>
<keyword evidence="4 5" id="KW-0472">Membrane</keyword>
<dbReference type="Proteomes" id="UP000515154">
    <property type="component" value="Linkage group LG10"/>
</dbReference>
<feature type="transmembrane region" description="Helical" evidence="5">
    <location>
        <begin position="575"/>
        <end position="594"/>
    </location>
</feature>
<evidence type="ECO:0000313" key="9">
    <source>
        <dbReference type="RefSeq" id="XP_029641985.1"/>
    </source>
</evidence>
<feature type="transmembrane region" description="Helical" evidence="5">
    <location>
        <begin position="540"/>
        <end position="563"/>
    </location>
</feature>
<dbReference type="PANTHER" id="PTHR45902">
    <property type="entry name" value="LATROPHILIN RECEPTOR-LIKE PROTEIN A"/>
    <property type="match status" value="1"/>
</dbReference>
<dbReference type="GO" id="GO:0016020">
    <property type="term" value="C:membrane"/>
    <property type="evidence" value="ECO:0007669"/>
    <property type="project" value="UniProtKB-SubCell"/>
</dbReference>
<dbReference type="GO" id="GO:0007166">
    <property type="term" value="P:cell surface receptor signaling pathway"/>
    <property type="evidence" value="ECO:0007669"/>
    <property type="project" value="InterPro"/>
</dbReference>
<feature type="signal peptide" evidence="6">
    <location>
        <begin position="1"/>
        <end position="18"/>
    </location>
</feature>
<dbReference type="PROSITE" id="PS50261">
    <property type="entry name" value="G_PROTEIN_RECEP_F2_4"/>
    <property type="match status" value="1"/>
</dbReference>
<dbReference type="SUPFAM" id="SSF81321">
    <property type="entry name" value="Family A G protein-coupled receptor-like"/>
    <property type="match status" value="1"/>
</dbReference>